<evidence type="ECO:0000256" key="4">
    <source>
        <dbReference type="ARBA" id="ARBA00014428"/>
    </source>
</evidence>
<feature type="active site" description="Acyl-ester intermediate" evidence="10">
    <location>
        <position position="179"/>
    </location>
</feature>
<comment type="caution">
    <text evidence="12">The sequence shown here is derived from an EMBL/GenBank/DDBJ whole genome shotgun (WGS) entry which is preliminary data.</text>
</comment>
<dbReference type="HAMAP" id="MF_00120">
    <property type="entry name" value="GatA"/>
    <property type="match status" value="1"/>
</dbReference>
<evidence type="ECO:0000259" key="11">
    <source>
        <dbReference type="Pfam" id="PF01425"/>
    </source>
</evidence>
<dbReference type="Gene3D" id="3.90.1300.10">
    <property type="entry name" value="Amidase signature (AS) domain"/>
    <property type="match status" value="1"/>
</dbReference>
<dbReference type="InterPro" id="IPR004412">
    <property type="entry name" value="GatA"/>
</dbReference>
<keyword evidence="13" id="KW-1185">Reference proteome</keyword>
<proteinExistence type="inferred from homology"/>
<dbReference type="Pfam" id="PF01425">
    <property type="entry name" value="Amidase"/>
    <property type="match status" value="1"/>
</dbReference>
<keyword evidence="8 10" id="KW-0648">Protein biosynthesis</keyword>
<gene>
    <name evidence="10 12" type="primary">gatA</name>
    <name evidence="12" type="ORF">MKS91_00420</name>
</gene>
<comment type="catalytic activity">
    <reaction evidence="9 10">
        <text>L-glutamyl-tRNA(Gln) + L-glutamine + ATP + H2O = L-glutaminyl-tRNA(Gln) + L-glutamate + ADP + phosphate + H(+)</text>
        <dbReference type="Rhea" id="RHEA:17521"/>
        <dbReference type="Rhea" id="RHEA-COMP:9681"/>
        <dbReference type="Rhea" id="RHEA-COMP:9684"/>
        <dbReference type="ChEBI" id="CHEBI:15377"/>
        <dbReference type="ChEBI" id="CHEBI:15378"/>
        <dbReference type="ChEBI" id="CHEBI:29985"/>
        <dbReference type="ChEBI" id="CHEBI:30616"/>
        <dbReference type="ChEBI" id="CHEBI:43474"/>
        <dbReference type="ChEBI" id="CHEBI:58359"/>
        <dbReference type="ChEBI" id="CHEBI:78520"/>
        <dbReference type="ChEBI" id="CHEBI:78521"/>
        <dbReference type="ChEBI" id="CHEBI:456216"/>
        <dbReference type="EC" id="6.3.5.7"/>
    </reaction>
</comment>
<dbReference type="PROSITE" id="PS00571">
    <property type="entry name" value="AMIDASES"/>
    <property type="match status" value="1"/>
</dbReference>
<evidence type="ECO:0000256" key="1">
    <source>
        <dbReference type="ARBA" id="ARBA00008069"/>
    </source>
</evidence>
<dbReference type="RefSeq" id="WP_258568874.1">
    <property type="nucleotide sequence ID" value="NZ_JAKUDN010000001.1"/>
</dbReference>
<dbReference type="PANTHER" id="PTHR11895">
    <property type="entry name" value="TRANSAMIDASE"/>
    <property type="match status" value="1"/>
</dbReference>
<evidence type="ECO:0000256" key="9">
    <source>
        <dbReference type="ARBA" id="ARBA00047407"/>
    </source>
</evidence>
<evidence type="ECO:0000256" key="8">
    <source>
        <dbReference type="ARBA" id="ARBA00022917"/>
    </source>
</evidence>
<evidence type="ECO:0000256" key="7">
    <source>
        <dbReference type="ARBA" id="ARBA00022840"/>
    </source>
</evidence>
<feature type="domain" description="Amidase" evidence="11">
    <location>
        <begin position="26"/>
        <end position="468"/>
    </location>
</feature>
<dbReference type="InterPro" id="IPR036928">
    <property type="entry name" value="AS_sf"/>
</dbReference>
<evidence type="ECO:0000256" key="5">
    <source>
        <dbReference type="ARBA" id="ARBA00022598"/>
    </source>
</evidence>
<dbReference type="PANTHER" id="PTHR11895:SF151">
    <property type="entry name" value="GLUTAMYL-TRNA(GLN) AMIDOTRANSFERASE SUBUNIT A"/>
    <property type="match status" value="1"/>
</dbReference>
<reference evidence="12 13" key="1">
    <citation type="journal article" date="2022" name="Nat. Microbiol.">
        <title>The microbiome of a bacterivorous marine choanoflagellate contains a resource-demanding obligate bacterial associate.</title>
        <authorList>
            <person name="Needham D.M."/>
            <person name="Poirier C."/>
            <person name="Bachy C."/>
            <person name="George E.E."/>
            <person name="Wilken S."/>
            <person name="Yung C.C.M."/>
            <person name="Limardo A.J."/>
            <person name="Morando M."/>
            <person name="Sudek L."/>
            <person name="Malmstrom R.R."/>
            <person name="Keeling P.J."/>
            <person name="Santoro A.E."/>
            <person name="Worden A.Z."/>
        </authorList>
    </citation>
    <scope>NUCLEOTIDE SEQUENCE [LARGE SCALE GENOMIC DNA]</scope>
    <source>
        <strain evidence="12 13">Comchoano-2</strain>
    </source>
</reference>
<keyword evidence="6 10" id="KW-0547">Nucleotide-binding</keyword>
<evidence type="ECO:0000313" key="13">
    <source>
        <dbReference type="Proteomes" id="UP001320768"/>
    </source>
</evidence>
<accession>A0ABT1L3F9</accession>
<name>A0ABT1L3F9_9GAMM</name>
<dbReference type="EMBL" id="JAKUDN010000001">
    <property type="protein sequence ID" value="MCP8351760.1"/>
    <property type="molecule type" value="Genomic_DNA"/>
</dbReference>
<dbReference type="InterPro" id="IPR000120">
    <property type="entry name" value="Amidase"/>
</dbReference>
<dbReference type="InterPro" id="IPR023631">
    <property type="entry name" value="Amidase_dom"/>
</dbReference>
<evidence type="ECO:0000256" key="10">
    <source>
        <dbReference type="HAMAP-Rule" id="MF_00120"/>
    </source>
</evidence>
<dbReference type="EC" id="6.3.5.7" evidence="3 10"/>
<comment type="subunit">
    <text evidence="2 10">Heterotrimer of A, B and C subunits.</text>
</comment>
<evidence type="ECO:0000256" key="2">
    <source>
        <dbReference type="ARBA" id="ARBA00011123"/>
    </source>
</evidence>
<feature type="active site" description="Charge relay system" evidence="10">
    <location>
        <position position="155"/>
    </location>
</feature>
<keyword evidence="5 10" id="KW-0436">Ligase</keyword>
<keyword evidence="7 10" id="KW-0067">ATP-binding</keyword>
<dbReference type="NCBIfam" id="TIGR00132">
    <property type="entry name" value="gatA"/>
    <property type="match status" value="1"/>
</dbReference>
<comment type="function">
    <text evidence="10">Allows the formation of correctly charged Gln-tRNA(Gln) through the transamidation of misacylated Glu-tRNA(Gln) in organisms which lack glutaminyl-tRNA synthetase. The reaction takes place in the presence of glutamine and ATP through an activated gamma-phospho-Glu-tRNA(Gln).</text>
</comment>
<organism evidence="12 13">
    <name type="scientific">Candidatus Synchoanobacter obligatus</name>
    <dbReference type="NCBI Taxonomy" id="2919597"/>
    <lineage>
        <taxon>Bacteria</taxon>
        <taxon>Pseudomonadati</taxon>
        <taxon>Pseudomonadota</taxon>
        <taxon>Gammaproteobacteria</taxon>
        <taxon>Candidatus Comchoanobacterales</taxon>
        <taxon>Candidatus Comchoanobacteraceae</taxon>
        <taxon>Candidatus Synchoanobacter</taxon>
    </lineage>
</organism>
<feature type="active site" description="Charge relay system" evidence="10">
    <location>
        <position position="80"/>
    </location>
</feature>
<protein>
    <recommendedName>
        <fullName evidence="4 10">Glutamyl-tRNA(Gln) amidotransferase subunit A</fullName>
        <shortName evidence="10">Glu-ADT subunit A</shortName>
        <ecNumber evidence="3 10">6.3.5.7</ecNumber>
    </recommendedName>
</protein>
<sequence>MNKPLHNHTVQELSDLVQSKKVTPTELVNTFHERIEHYDQDINAFVHTNKEISLQQAKLAEEALASGNSSPLTGIPIGHKDIFCTHDMPTTCGSKVLKDFVATYDATVITKSREHGLITLGKLNMDEFAMGSTNQTSAWGAVQNPWNPEHCPGGSSGGSAAAVAARLAPCATGTDTGGSIRQPAAFTGITGIKPSYGRISRYGMIAFASSLDQAGPMTQTAYDAAMLLNAMCGQDPHDMTTSNVPCPDFTASISQPITGLKIGIPEEYFGSGLDAECEEKIQSAISALQKLGAEIVPIHLENLKYAIPTYYLLAPIECASNLARFDGVHYGYREDQTNNIQDMYELSRENSFGDEVKRRILVGTFASSGSYSDEYYKKALQAKNIIRNDYKKAFLDVDVILTPTTTSTAFNMTNNIMTPQQMYLSDIYTVSVNLAGLPGISFPVGFSQNGLPIGAQLIGKRFCEDTILRITHAYQQVTDWHTQYPDSFK</sequence>
<evidence type="ECO:0000256" key="3">
    <source>
        <dbReference type="ARBA" id="ARBA00012739"/>
    </source>
</evidence>
<dbReference type="InterPro" id="IPR020556">
    <property type="entry name" value="Amidase_CS"/>
</dbReference>
<dbReference type="SUPFAM" id="SSF75304">
    <property type="entry name" value="Amidase signature (AS) enzymes"/>
    <property type="match status" value="1"/>
</dbReference>
<dbReference type="Proteomes" id="UP001320768">
    <property type="component" value="Unassembled WGS sequence"/>
</dbReference>
<evidence type="ECO:0000256" key="6">
    <source>
        <dbReference type="ARBA" id="ARBA00022741"/>
    </source>
</evidence>
<evidence type="ECO:0000313" key="12">
    <source>
        <dbReference type="EMBL" id="MCP8351760.1"/>
    </source>
</evidence>
<comment type="similarity">
    <text evidence="1 10">Belongs to the amidase family. GatA subfamily.</text>
</comment>